<comment type="caution">
    <text evidence="2">The sequence shown here is derived from an EMBL/GenBank/DDBJ whole genome shotgun (WGS) entry which is preliminary data.</text>
</comment>
<feature type="signal peptide" evidence="1">
    <location>
        <begin position="1"/>
        <end position="19"/>
    </location>
</feature>
<sequence length="332" mass="38274">MIFMFIIYFSLSFPKISIAFNDIEKNVVYLDIMIFDNIIKQDLMLQSYVCKHQLYLVHFYIYVYKTNNAPVGFCHARGGRWRPLSPDTVNYPKKGAARDRAYNLQFIFNKTYNYTQLINPSSVCSHEQKVLSTRLTPTVNFLKSSYKTNTQDDSNKCLRLSNALQILNISLLYNKCRALFTIDSTLLAVSLIASGNSGRSRVVVKICTQMVEYRHSTRNVLPDKSTVSTRYINNHIGTFLLCLDGASFALVNPYEVFELVLAVQISVHVLEVDKTPRMVHLQQNEDFLIKFHGHKYTPRLDLVCKSGSCISVMIKIQNMDTIWFLKIKYHSL</sequence>
<dbReference type="Proteomes" id="UP000475862">
    <property type="component" value="Unassembled WGS sequence"/>
</dbReference>
<accession>A0A6G0SZR5</accession>
<name>A0A6G0SZR5_APHGL</name>
<dbReference type="AlphaFoldDB" id="A0A6G0SZR5"/>
<protein>
    <submittedName>
        <fullName evidence="2">Uncharacterized protein</fullName>
    </submittedName>
</protein>
<organism evidence="2 3">
    <name type="scientific">Aphis glycines</name>
    <name type="common">Soybean aphid</name>
    <dbReference type="NCBI Taxonomy" id="307491"/>
    <lineage>
        <taxon>Eukaryota</taxon>
        <taxon>Metazoa</taxon>
        <taxon>Ecdysozoa</taxon>
        <taxon>Arthropoda</taxon>
        <taxon>Hexapoda</taxon>
        <taxon>Insecta</taxon>
        <taxon>Pterygota</taxon>
        <taxon>Neoptera</taxon>
        <taxon>Paraneoptera</taxon>
        <taxon>Hemiptera</taxon>
        <taxon>Sternorrhyncha</taxon>
        <taxon>Aphidomorpha</taxon>
        <taxon>Aphidoidea</taxon>
        <taxon>Aphididae</taxon>
        <taxon>Aphidini</taxon>
        <taxon>Aphis</taxon>
        <taxon>Aphis</taxon>
    </lineage>
</organism>
<reference evidence="2 3" key="1">
    <citation type="submission" date="2019-08" db="EMBL/GenBank/DDBJ databases">
        <title>The genome of the soybean aphid Biotype 1, its phylome, world population structure and adaptation to the North American continent.</title>
        <authorList>
            <person name="Giordano R."/>
            <person name="Donthu R.K."/>
            <person name="Hernandez A.G."/>
            <person name="Wright C.L."/>
            <person name="Zimin A.V."/>
        </authorList>
    </citation>
    <scope>NUCLEOTIDE SEQUENCE [LARGE SCALE GENOMIC DNA]</scope>
    <source>
        <tissue evidence="2">Whole aphids</tissue>
    </source>
</reference>
<keyword evidence="1" id="KW-0732">Signal</keyword>
<evidence type="ECO:0000313" key="3">
    <source>
        <dbReference type="Proteomes" id="UP000475862"/>
    </source>
</evidence>
<dbReference type="EMBL" id="VYZN01000075">
    <property type="protein sequence ID" value="KAE9523819.1"/>
    <property type="molecule type" value="Genomic_DNA"/>
</dbReference>
<feature type="chain" id="PRO_5026026564" evidence="1">
    <location>
        <begin position="20"/>
        <end position="332"/>
    </location>
</feature>
<gene>
    <name evidence="2" type="ORF">AGLY_015707</name>
</gene>
<proteinExistence type="predicted"/>
<keyword evidence="3" id="KW-1185">Reference proteome</keyword>
<evidence type="ECO:0000256" key="1">
    <source>
        <dbReference type="SAM" id="SignalP"/>
    </source>
</evidence>
<evidence type="ECO:0000313" key="2">
    <source>
        <dbReference type="EMBL" id="KAE9523819.1"/>
    </source>
</evidence>